<proteinExistence type="predicted"/>
<accession>A0A3M0J7R9</accession>
<organism evidence="1 2">
    <name type="scientific">Hirundo rustica rustica</name>
    <dbReference type="NCBI Taxonomy" id="333673"/>
    <lineage>
        <taxon>Eukaryota</taxon>
        <taxon>Metazoa</taxon>
        <taxon>Chordata</taxon>
        <taxon>Craniata</taxon>
        <taxon>Vertebrata</taxon>
        <taxon>Euteleostomi</taxon>
        <taxon>Archelosauria</taxon>
        <taxon>Archosauria</taxon>
        <taxon>Dinosauria</taxon>
        <taxon>Saurischia</taxon>
        <taxon>Theropoda</taxon>
        <taxon>Coelurosauria</taxon>
        <taxon>Aves</taxon>
        <taxon>Neognathae</taxon>
        <taxon>Neoaves</taxon>
        <taxon>Telluraves</taxon>
        <taxon>Australaves</taxon>
        <taxon>Passeriformes</taxon>
        <taxon>Sylvioidea</taxon>
        <taxon>Hirundinidae</taxon>
        <taxon>Hirundo</taxon>
    </lineage>
</organism>
<comment type="caution">
    <text evidence="1">The sequence shown here is derived from an EMBL/GenBank/DDBJ whole genome shotgun (WGS) entry which is preliminary data.</text>
</comment>
<gene>
    <name evidence="1" type="ORF">DUI87_26431</name>
</gene>
<name>A0A3M0J7R9_HIRRU</name>
<dbReference type="OrthoDB" id="2333384at2759"/>
<dbReference type="AlphaFoldDB" id="A0A3M0J7R9"/>
<reference evidence="1 2" key="1">
    <citation type="submission" date="2018-07" db="EMBL/GenBank/DDBJ databases">
        <title>A high quality draft genome assembly of the barn swallow (H. rustica rustica).</title>
        <authorList>
            <person name="Formenti G."/>
            <person name="Chiara M."/>
            <person name="Poveda L."/>
            <person name="Francoijs K.-J."/>
            <person name="Bonisoli-Alquati A."/>
            <person name="Canova L."/>
            <person name="Gianfranceschi L."/>
            <person name="Horner D.S."/>
            <person name="Saino N."/>
        </authorList>
    </citation>
    <scope>NUCLEOTIDE SEQUENCE [LARGE SCALE GENOMIC DNA]</scope>
    <source>
        <strain evidence="1">Chelidonia</strain>
        <tissue evidence="1">Blood</tissue>
    </source>
</reference>
<dbReference type="EMBL" id="QRBI01000169">
    <property type="protein sequence ID" value="RMB97147.1"/>
    <property type="molecule type" value="Genomic_DNA"/>
</dbReference>
<sequence length="144" mass="16364">MESAALPSLVEFAEMALPGDWRFGFECCDAQAQTTIGAQLCICSGFPQRDRCLIILSPKKHKMCRFQPAFHYSNQFIKYTWSKAPTPPTVRRVAIVRAVKGSLLMRHRFPDPLYYYPPQILHIDSVILLLMIPIGILQRPLGVC</sequence>
<keyword evidence="2" id="KW-1185">Reference proteome</keyword>
<dbReference type="Proteomes" id="UP000269221">
    <property type="component" value="Unassembled WGS sequence"/>
</dbReference>
<protein>
    <submittedName>
        <fullName evidence="1">Uncharacterized protein</fullName>
    </submittedName>
</protein>
<evidence type="ECO:0000313" key="1">
    <source>
        <dbReference type="EMBL" id="RMB97147.1"/>
    </source>
</evidence>
<evidence type="ECO:0000313" key="2">
    <source>
        <dbReference type="Proteomes" id="UP000269221"/>
    </source>
</evidence>